<dbReference type="AlphaFoldDB" id="L8N7B7"/>
<dbReference type="EMBL" id="ALWB01000018">
    <property type="protein sequence ID" value="ELS34128.1"/>
    <property type="molecule type" value="Genomic_DNA"/>
</dbReference>
<protein>
    <submittedName>
        <fullName evidence="1">Uncharacterized protein</fullName>
    </submittedName>
</protein>
<evidence type="ECO:0000313" key="1">
    <source>
        <dbReference type="EMBL" id="ELS34128.1"/>
    </source>
</evidence>
<organism evidence="1 2">
    <name type="scientific">Pseudanabaena biceps PCC 7429</name>
    <dbReference type="NCBI Taxonomy" id="927668"/>
    <lineage>
        <taxon>Bacteria</taxon>
        <taxon>Bacillati</taxon>
        <taxon>Cyanobacteriota</taxon>
        <taxon>Cyanophyceae</taxon>
        <taxon>Pseudanabaenales</taxon>
        <taxon>Pseudanabaenaceae</taxon>
        <taxon>Pseudanabaena</taxon>
    </lineage>
</organism>
<reference evidence="1 2" key="1">
    <citation type="journal article" date="2013" name="Proc. Natl. Acad. Sci. U.S.A.">
        <title>Improving the coverage of the cyanobacterial phylum using diversity-driven genome sequencing.</title>
        <authorList>
            <person name="Shih P.M."/>
            <person name="Wu D."/>
            <person name="Latifi A."/>
            <person name="Axen S.D."/>
            <person name="Fewer D.P."/>
            <person name="Talla E."/>
            <person name="Calteau A."/>
            <person name="Cai F."/>
            <person name="Tandeau de Marsac N."/>
            <person name="Rippka R."/>
            <person name="Herdman M."/>
            <person name="Sivonen K."/>
            <person name="Coursin T."/>
            <person name="Laurent T."/>
            <person name="Goodwin L."/>
            <person name="Nolan M."/>
            <person name="Davenport K.W."/>
            <person name="Han C.S."/>
            <person name="Rubin E.M."/>
            <person name="Eisen J.A."/>
            <person name="Woyke T."/>
            <person name="Gugger M."/>
            <person name="Kerfeld C.A."/>
        </authorList>
    </citation>
    <scope>NUCLEOTIDE SEQUENCE [LARGE SCALE GENOMIC DNA]</scope>
    <source>
        <strain evidence="1 2">PCC 7429</strain>
    </source>
</reference>
<accession>L8N7B7</accession>
<sequence>MEDYKTLTPSPSPKKGEGNKKLVLLPLALNGRGGWGVRVIS</sequence>
<proteinExistence type="predicted"/>
<name>L8N7B7_9CYAN</name>
<dbReference type="Proteomes" id="UP000011201">
    <property type="component" value="Unassembled WGS sequence"/>
</dbReference>
<dbReference type="PATRIC" id="fig|927668.3.peg.855"/>
<gene>
    <name evidence="1" type="ORF">Pse7429DRAFT_0927</name>
</gene>
<comment type="caution">
    <text evidence="1">The sequence shown here is derived from an EMBL/GenBank/DDBJ whole genome shotgun (WGS) entry which is preliminary data.</text>
</comment>
<keyword evidence="2" id="KW-1185">Reference proteome</keyword>
<evidence type="ECO:0000313" key="2">
    <source>
        <dbReference type="Proteomes" id="UP000011201"/>
    </source>
</evidence>